<dbReference type="SMART" id="SM00248">
    <property type="entry name" value="ANK"/>
    <property type="match status" value="1"/>
</dbReference>
<dbReference type="InterPro" id="IPR036770">
    <property type="entry name" value="Ankyrin_rpt-contain_sf"/>
</dbReference>
<protein>
    <submittedName>
        <fullName evidence="2">Uncharacterized protein</fullName>
    </submittedName>
</protein>
<dbReference type="HOGENOM" id="CLU_461560_0_0_1"/>
<dbReference type="PROSITE" id="PS50297">
    <property type="entry name" value="ANK_REP_REGION"/>
    <property type="match status" value="1"/>
</dbReference>
<dbReference type="eggNOG" id="ENOG502SDUB">
    <property type="taxonomic scope" value="Eukaryota"/>
</dbReference>
<sequence>MTAISLDDVKIKLQAPTRRRTSRGLGRIIVTATHPVYGTLGKLDAYKFPRAYPLRGRFFEVLDEESGELADFGLKILDNDMNAYPKIVEDDYHKGTGVWGYEMNKGNALYVPIVQVEKRFENQGIATRLLKALLSSKHVEKDAIVYCWPTPVDTRSVEEHKAEIPRVTHVCRKAGFRRVGRTNYFGYSPHPAHPSRALPEADDLDLDPYKFPMKPITYTPEDMVRLRTNFPLQMLLDPPLDRDNFTNPDYEAPRQLSATDMATVIQEMHVRDPNLLHVQDDQGFTPLYAAAKSGNLPAIHALLSHGVSPDEILSHDNAADRNVLEALQQHLLEDRKMSALFSRGPWQGYPDDSLVTSHRLRQAAGLEVRTLSEYVAQNRWGCTCGRCLGGWLSPRMQYALIAMGDLSFDMGMQAAEYTFADGADPSEILALPRLDYIPDELQQSTTRAFYTGFLTVCRILARVVEAGLLPTAARIFLELMNDQSPMGVLSLQTVQYYLSHNGKVEWAMNCVLDVVKEHMTDYSWEEMYEEDEEWNALPRCVNDAEFGLVSRMMGLGRRMGAI</sequence>
<evidence type="ECO:0000256" key="1">
    <source>
        <dbReference type="PROSITE-ProRule" id="PRU00023"/>
    </source>
</evidence>
<name>D8PXK3_SCHCM</name>
<dbReference type="SUPFAM" id="SSF48403">
    <property type="entry name" value="Ankyrin repeat"/>
    <property type="match status" value="1"/>
</dbReference>
<feature type="non-terminal residue" evidence="2">
    <location>
        <position position="562"/>
    </location>
</feature>
<keyword evidence="1" id="KW-0040">ANK repeat</keyword>
<dbReference type="SUPFAM" id="SSF55729">
    <property type="entry name" value="Acyl-CoA N-acyltransferases (Nat)"/>
    <property type="match status" value="1"/>
</dbReference>
<dbReference type="VEuPathDB" id="FungiDB:SCHCODRAFT_02491517"/>
<dbReference type="Gene3D" id="1.25.40.20">
    <property type="entry name" value="Ankyrin repeat-containing domain"/>
    <property type="match status" value="1"/>
</dbReference>
<reference evidence="2 3" key="1">
    <citation type="journal article" date="2010" name="Nat. Biotechnol.">
        <title>Genome sequence of the model mushroom Schizophyllum commune.</title>
        <authorList>
            <person name="Ohm R.A."/>
            <person name="de Jong J.F."/>
            <person name="Lugones L.G."/>
            <person name="Aerts A."/>
            <person name="Kothe E."/>
            <person name="Stajich J.E."/>
            <person name="de Vries R.P."/>
            <person name="Record E."/>
            <person name="Levasseur A."/>
            <person name="Baker S.E."/>
            <person name="Bartholomew K.A."/>
            <person name="Coutinho P.M."/>
            <person name="Erdmann S."/>
            <person name="Fowler T.J."/>
            <person name="Gathman A.C."/>
            <person name="Lombard V."/>
            <person name="Henrissat B."/>
            <person name="Knabe N."/>
            <person name="Kuees U."/>
            <person name="Lilly W.W."/>
            <person name="Lindquist E."/>
            <person name="Lucas S."/>
            <person name="Magnuson J.K."/>
            <person name="Piumi F."/>
            <person name="Raudaskoski M."/>
            <person name="Salamov A."/>
            <person name="Schmutz J."/>
            <person name="Schwarze F.W.M.R."/>
            <person name="vanKuyk P.A."/>
            <person name="Horton J.S."/>
            <person name="Grigoriev I.V."/>
            <person name="Woesten H.A.B."/>
        </authorList>
    </citation>
    <scope>NUCLEOTIDE SEQUENCE [LARGE SCALE GENOMIC DNA]</scope>
    <source>
        <strain evidence="3">H4-8 / FGSC 9210</strain>
    </source>
</reference>
<dbReference type="KEGG" id="scm:SCHCO_02491517"/>
<organism evidence="3">
    <name type="scientific">Schizophyllum commune (strain H4-8 / FGSC 9210)</name>
    <name type="common">Split gill fungus</name>
    <dbReference type="NCBI Taxonomy" id="578458"/>
    <lineage>
        <taxon>Eukaryota</taxon>
        <taxon>Fungi</taxon>
        <taxon>Dikarya</taxon>
        <taxon>Basidiomycota</taxon>
        <taxon>Agaricomycotina</taxon>
        <taxon>Agaricomycetes</taxon>
        <taxon>Agaricomycetidae</taxon>
        <taxon>Agaricales</taxon>
        <taxon>Schizophyllaceae</taxon>
        <taxon>Schizophyllum</taxon>
    </lineage>
</organism>
<gene>
    <name evidence="2" type="ORF">SCHCODRAFT_107207</name>
</gene>
<dbReference type="Proteomes" id="UP000007431">
    <property type="component" value="Unassembled WGS sequence"/>
</dbReference>
<dbReference type="InterPro" id="IPR016181">
    <property type="entry name" value="Acyl_CoA_acyltransferase"/>
</dbReference>
<feature type="repeat" description="ANK" evidence="1">
    <location>
        <begin position="282"/>
        <end position="314"/>
    </location>
</feature>
<evidence type="ECO:0000313" key="2">
    <source>
        <dbReference type="EMBL" id="EFI99689.1"/>
    </source>
</evidence>
<dbReference type="PROSITE" id="PS50088">
    <property type="entry name" value="ANK_REPEAT"/>
    <property type="match status" value="1"/>
</dbReference>
<dbReference type="Pfam" id="PF00023">
    <property type="entry name" value="Ank"/>
    <property type="match status" value="1"/>
</dbReference>
<dbReference type="AlphaFoldDB" id="D8PXK3"/>
<dbReference type="RefSeq" id="XP_003034592.1">
    <property type="nucleotide sequence ID" value="XM_003034546.1"/>
</dbReference>
<dbReference type="OMA" id="AMDMESE"/>
<dbReference type="InterPro" id="IPR002110">
    <property type="entry name" value="Ankyrin_rpt"/>
</dbReference>
<keyword evidence="3" id="KW-1185">Reference proteome</keyword>
<evidence type="ECO:0000313" key="3">
    <source>
        <dbReference type="Proteomes" id="UP000007431"/>
    </source>
</evidence>
<dbReference type="InParanoid" id="D8PXK3"/>
<accession>D8PXK3</accession>
<dbReference type="GeneID" id="9585789"/>
<dbReference type="EMBL" id="GL377304">
    <property type="protein sequence ID" value="EFI99689.1"/>
    <property type="molecule type" value="Genomic_DNA"/>
</dbReference>
<proteinExistence type="predicted"/>
<dbReference type="OrthoDB" id="2891035at2759"/>